<dbReference type="Proteomes" id="UP000504636">
    <property type="component" value="Unplaced"/>
</dbReference>
<evidence type="ECO:0000256" key="2">
    <source>
        <dbReference type="ARBA" id="ARBA00022737"/>
    </source>
</evidence>
<dbReference type="EC" id="2.3.1.225" evidence="1"/>
<name>A0A6A6YPX6_9PEZI</name>
<evidence type="ECO:0000256" key="1">
    <source>
        <dbReference type="ARBA" id="ARBA00012210"/>
    </source>
</evidence>
<protein>
    <recommendedName>
        <fullName evidence="1">protein S-acyltransferase</fullName>
        <ecNumber evidence="1">2.3.1.225</ecNumber>
    </recommendedName>
</protein>
<dbReference type="OrthoDB" id="366390at2759"/>
<dbReference type="Pfam" id="PF12796">
    <property type="entry name" value="Ank_2"/>
    <property type="match status" value="1"/>
</dbReference>
<sequence length="199" mass="22440">MDYIVRHNVRHGGSSLLNYAARGNLKRMARIILHLGGDVNTQRGLRPGFMDKRPTPLATAASHGHKRMVRMLLETGVSHFVDGMRIPLAVAISNRHEDVALILSQEFDSGDLFLTKARGTVLQMACRMKLVNLVRYYLEHGPRCRGSVNVRSVHDRSTALFQLLQKDASKSDIIKRELHADVYEIVLMLLRHGANPDLR</sequence>
<dbReference type="GeneID" id="54468242"/>
<organism evidence="5">
    <name type="scientific">Mytilinidion resinicola</name>
    <dbReference type="NCBI Taxonomy" id="574789"/>
    <lineage>
        <taxon>Eukaryota</taxon>
        <taxon>Fungi</taxon>
        <taxon>Dikarya</taxon>
        <taxon>Ascomycota</taxon>
        <taxon>Pezizomycotina</taxon>
        <taxon>Dothideomycetes</taxon>
        <taxon>Pleosporomycetidae</taxon>
        <taxon>Mytilinidiales</taxon>
        <taxon>Mytilinidiaceae</taxon>
        <taxon>Mytilinidion</taxon>
    </lineage>
</organism>
<dbReference type="PROSITE" id="PS50297">
    <property type="entry name" value="ANK_REP_REGION"/>
    <property type="match status" value="1"/>
</dbReference>
<evidence type="ECO:0000256" key="3">
    <source>
        <dbReference type="ARBA" id="ARBA00023043"/>
    </source>
</evidence>
<keyword evidence="3 4" id="KW-0040">ANK repeat</keyword>
<proteinExistence type="predicted"/>
<reference evidence="5 7" key="1">
    <citation type="journal article" date="2020" name="Stud. Mycol.">
        <title>101 Dothideomycetes genomes: a test case for predicting lifestyles and emergence of pathogens.</title>
        <authorList>
            <person name="Haridas S."/>
            <person name="Albert R."/>
            <person name="Binder M."/>
            <person name="Bloem J."/>
            <person name="Labutti K."/>
            <person name="Salamov A."/>
            <person name="Andreopoulos B."/>
            <person name="Baker S."/>
            <person name="Barry K."/>
            <person name="Bills G."/>
            <person name="Bluhm B."/>
            <person name="Cannon C."/>
            <person name="Castanera R."/>
            <person name="Culley D."/>
            <person name="Daum C."/>
            <person name="Ezra D."/>
            <person name="Gonzalez J."/>
            <person name="Henrissat B."/>
            <person name="Kuo A."/>
            <person name="Liang C."/>
            <person name="Lipzen A."/>
            <person name="Lutzoni F."/>
            <person name="Magnuson J."/>
            <person name="Mondo S."/>
            <person name="Nolan M."/>
            <person name="Ohm R."/>
            <person name="Pangilinan J."/>
            <person name="Park H.-J."/>
            <person name="Ramirez L."/>
            <person name="Alfaro M."/>
            <person name="Sun H."/>
            <person name="Tritt A."/>
            <person name="Yoshinaga Y."/>
            <person name="Zwiers L.-H."/>
            <person name="Turgeon B."/>
            <person name="Goodwin S."/>
            <person name="Spatafora J."/>
            <person name="Crous P."/>
            <person name="Grigoriev I."/>
        </authorList>
    </citation>
    <scope>NUCLEOTIDE SEQUENCE</scope>
    <source>
        <strain evidence="5 7">CBS 304.34</strain>
    </source>
</reference>
<accession>A0A6A6YPX6</accession>
<keyword evidence="2" id="KW-0677">Repeat</keyword>
<reference evidence="7" key="3">
    <citation type="submission" date="2025-04" db="UniProtKB">
        <authorList>
            <consortium name="RefSeq"/>
        </authorList>
    </citation>
    <scope>IDENTIFICATION</scope>
    <source>
        <strain evidence="7">CBS 304.34</strain>
    </source>
</reference>
<dbReference type="SUPFAM" id="SSF48403">
    <property type="entry name" value="Ankyrin repeat"/>
    <property type="match status" value="1"/>
</dbReference>
<evidence type="ECO:0000313" key="6">
    <source>
        <dbReference type="Proteomes" id="UP000504636"/>
    </source>
</evidence>
<feature type="non-terminal residue" evidence="5">
    <location>
        <position position="199"/>
    </location>
</feature>
<dbReference type="PANTHER" id="PTHR24161">
    <property type="entry name" value="ANK_REP_REGION DOMAIN-CONTAINING PROTEIN-RELATED"/>
    <property type="match status" value="1"/>
</dbReference>
<dbReference type="PROSITE" id="PS50088">
    <property type="entry name" value="ANK_REPEAT"/>
    <property type="match status" value="1"/>
</dbReference>
<dbReference type="InterPro" id="IPR002110">
    <property type="entry name" value="Ankyrin_rpt"/>
</dbReference>
<evidence type="ECO:0000313" key="5">
    <source>
        <dbReference type="EMBL" id="KAF2809927.1"/>
    </source>
</evidence>
<dbReference type="PANTHER" id="PTHR24161:SF85">
    <property type="entry name" value="PALMITOYLTRANSFERASE HIP14"/>
    <property type="match status" value="1"/>
</dbReference>
<evidence type="ECO:0000256" key="4">
    <source>
        <dbReference type="PROSITE-ProRule" id="PRU00023"/>
    </source>
</evidence>
<dbReference type="EMBL" id="MU003700">
    <property type="protein sequence ID" value="KAF2809927.1"/>
    <property type="molecule type" value="Genomic_DNA"/>
</dbReference>
<reference evidence="7" key="2">
    <citation type="submission" date="2020-04" db="EMBL/GenBank/DDBJ databases">
        <authorList>
            <consortium name="NCBI Genome Project"/>
        </authorList>
    </citation>
    <scope>NUCLEOTIDE SEQUENCE</scope>
    <source>
        <strain evidence="7">CBS 304.34</strain>
    </source>
</reference>
<dbReference type="SMART" id="SM00248">
    <property type="entry name" value="ANK"/>
    <property type="match status" value="5"/>
</dbReference>
<dbReference type="RefSeq" id="XP_033576891.1">
    <property type="nucleotide sequence ID" value="XM_033727349.1"/>
</dbReference>
<gene>
    <name evidence="5 7" type="ORF">BDZ99DRAFT_562522</name>
</gene>
<keyword evidence="6" id="KW-1185">Reference proteome</keyword>
<dbReference type="GO" id="GO:0019706">
    <property type="term" value="F:protein-cysteine S-palmitoyltransferase activity"/>
    <property type="evidence" value="ECO:0007669"/>
    <property type="project" value="UniProtKB-EC"/>
</dbReference>
<dbReference type="InterPro" id="IPR036770">
    <property type="entry name" value="Ankyrin_rpt-contain_sf"/>
</dbReference>
<feature type="repeat" description="ANK" evidence="4">
    <location>
        <begin position="52"/>
        <end position="78"/>
    </location>
</feature>
<dbReference type="AlphaFoldDB" id="A0A6A6YPX6"/>
<dbReference type="Gene3D" id="1.25.40.20">
    <property type="entry name" value="Ankyrin repeat-containing domain"/>
    <property type="match status" value="1"/>
</dbReference>
<evidence type="ECO:0000313" key="7">
    <source>
        <dbReference type="RefSeq" id="XP_033576891.1"/>
    </source>
</evidence>